<dbReference type="Pfam" id="PF13036">
    <property type="entry name" value="LpoB"/>
    <property type="match status" value="1"/>
</dbReference>
<evidence type="ECO:0000313" key="1">
    <source>
        <dbReference type="EMBL" id="QCO08951.1"/>
    </source>
</evidence>
<dbReference type="Gene3D" id="3.40.50.10610">
    <property type="entry name" value="ABC-type transport auxiliary lipoprotein component"/>
    <property type="match status" value="1"/>
</dbReference>
<dbReference type="InterPro" id="IPR014094">
    <property type="entry name" value="LpoB"/>
</dbReference>
<reference evidence="1 2" key="1">
    <citation type="submission" date="2018-09" db="EMBL/GenBank/DDBJ databases">
        <title>Whole genome based analysis of evolution and adaptive divergence in Indian and Brazilian strains of Azospirillum brasilense.</title>
        <authorList>
            <person name="Singh C."/>
            <person name="Tripathi A.K."/>
        </authorList>
    </citation>
    <scope>NUCLEOTIDE SEQUENCE [LARGE SCALE GENOMIC DNA]</scope>
    <source>
        <strain evidence="1 2">MTCC4038</strain>
    </source>
</reference>
<sequence>MASSLVTRAARVWLPGALFLIGVGVSGCASTANTAGVAPAALDPSRRGPVGGVGIEGDDVIAMTDRMMRDMLQSPVLANTARPPQVIVDGEYFHNESAQRLNKNVIADRLRVALNNAAAGRMVFVARHNADMVEQERRLKRAGKVDVGTTGLTKAAAGGDYRLSGRINSIDAVNVRSGVAQRYNQVVFEMVDLERGTIVWSGMYEFSRAAADDVVYR</sequence>
<dbReference type="Proteomes" id="UP000298774">
    <property type="component" value="Chromosome"/>
</dbReference>
<dbReference type="RefSeq" id="WP_079285624.1">
    <property type="nucleotide sequence ID" value="NZ_JAWUDG010000027.1"/>
</dbReference>
<evidence type="ECO:0000313" key="2">
    <source>
        <dbReference type="Proteomes" id="UP000298774"/>
    </source>
</evidence>
<protein>
    <submittedName>
        <fullName evidence="1">Penicillin-binding protein activator LpoB</fullName>
    </submittedName>
</protein>
<accession>A0A4D8QI49</accession>
<dbReference type="AlphaFoldDB" id="A0A4D8QI49"/>
<organism evidence="1 2">
    <name type="scientific">Azospirillum brasilense</name>
    <dbReference type="NCBI Taxonomy" id="192"/>
    <lineage>
        <taxon>Bacteria</taxon>
        <taxon>Pseudomonadati</taxon>
        <taxon>Pseudomonadota</taxon>
        <taxon>Alphaproteobacteria</taxon>
        <taxon>Rhodospirillales</taxon>
        <taxon>Azospirillaceae</taxon>
        <taxon>Azospirillum</taxon>
    </lineage>
</organism>
<gene>
    <name evidence="1" type="ORF">D3868_07840</name>
</gene>
<proteinExistence type="predicted"/>
<name>A0A4D8QI49_AZOBR</name>
<dbReference type="EMBL" id="CP032339">
    <property type="protein sequence ID" value="QCO08951.1"/>
    <property type="molecule type" value="Genomic_DNA"/>
</dbReference>